<keyword evidence="2" id="KW-1185">Reference proteome</keyword>
<reference evidence="1" key="1">
    <citation type="submission" date="2023-07" db="EMBL/GenBank/DDBJ databases">
        <title>Genomic Encyclopedia of Type Strains, Phase IV (KMG-IV): sequencing the most valuable type-strain genomes for metagenomic binning, comparative biology and taxonomic classification.</title>
        <authorList>
            <person name="Goeker M."/>
        </authorList>
    </citation>
    <scope>NUCLEOTIDE SEQUENCE</scope>
    <source>
        <strain evidence="1">DSM 24202</strain>
    </source>
</reference>
<dbReference type="AlphaFoldDB" id="A0AAE4AM77"/>
<comment type="caution">
    <text evidence="1">The sequence shown here is derived from an EMBL/GenBank/DDBJ whole genome shotgun (WGS) entry which is preliminary data.</text>
</comment>
<dbReference type="Proteomes" id="UP001238163">
    <property type="component" value="Unassembled WGS sequence"/>
</dbReference>
<sequence>MVTKQLIAGACRMLCEEHCPYEIRGLVSHPWVMAGRRLAVGFRQLVPGVFPTGVVTDRLRSIVVGPWCSIQHMGVDFRCCRNTLFVFMA</sequence>
<gene>
    <name evidence="1" type="ORF">J3R75_001151</name>
</gene>
<dbReference type="EMBL" id="JAUSVL010000001">
    <property type="protein sequence ID" value="MDQ0289044.1"/>
    <property type="molecule type" value="Genomic_DNA"/>
</dbReference>
<organism evidence="1 2">
    <name type="scientific">Oligosphaera ethanolica</name>
    <dbReference type="NCBI Taxonomy" id="760260"/>
    <lineage>
        <taxon>Bacteria</taxon>
        <taxon>Pseudomonadati</taxon>
        <taxon>Lentisphaerota</taxon>
        <taxon>Oligosphaeria</taxon>
        <taxon>Oligosphaerales</taxon>
        <taxon>Oligosphaeraceae</taxon>
        <taxon>Oligosphaera</taxon>
    </lineage>
</organism>
<evidence type="ECO:0000313" key="2">
    <source>
        <dbReference type="Proteomes" id="UP001238163"/>
    </source>
</evidence>
<name>A0AAE4AM77_9BACT</name>
<dbReference type="RefSeq" id="WP_307260385.1">
    <property type="nucleotide sequence ID" value="NZ_JAUSVL010000001.1"/>
</dbReference>
<evidence type="ECO:0000313" key="1">
    <source>
        <dbReference type="EMBL" id="MDQ0289044.1"/>
    </source>
</evidence>
<protein>
    <submittedName>
        <fullName evidence="1">Uncharacterized protein</fullName>
    </submittedName>
</protein>
<proteinExistence type="predicted"/>
<accession>A0AAE4AM77</accession>